<gene>
    <name evidence="2" type="ORF">ETQ85_23905</name>
</gene>
<evidence type="ECO:0000313" key="3">
    <source>
        <dbReference type="Proteomes" id="UP000389128"/>
    </source>
</evidence>
<reference evidence="2 3" key="1">
    <citation type="submission" date="2019-01" db="EMBL/GenBank/DDBJ databases">
        <title>Zoogloea oleivorans genome sequencing and assembly.</title>
        <authorList>
            <person name="Tancsics A."/>
            <person name="Farkas M."/>
            <person name="Kriszt B."/>
            <person name="Maroti G."/>
            <person name="Horvath B."/>
        </authorList>
    </citation>
    <scope>NUCLEOTIDE SEQUENCE [LARGE SCALE GENOMIC DNA]</scope>
    <source>
        <strain evidence="2 3">Buc</strain>
    </source>
</reference>
<keyword evidence="1" id="KW-0732">Signal</keyword>
<dbReference type="Pfam" id="PF11604">
    <property type="entry name" value="CusF_Ec"/>
    <property type="match status" value="1"/>
</dbReference>
<dbReference type="EMBL" id="SDKK01000038">
    <property type="protein sequence ID" value="TYC51791.1"/>
    <property type="molecule type" value="Genomic_DNA"/>
</dbReference>
<sequence length="112" mass="11960">MKTPLIVLATVLGAVFSIQAVAANEHADHAAMHGEKNGVSAQMTDGLVKKVDKSAGKLTLSHGPLPNGMPAMTMVFRVKDPAWLDQVKAGDKVRFMADQINGAMTVVHLERK</sequence>
<dbReference type="Proteomes" id="UP000389128">
    <property type="component" value="Unassembled WGS sequence"/>
</dbReference>
<protein>
    <submittedName>
        <fullName evidence="2">Copper-binding protein</fullName>
    </submittedName>
</protein>
<dbReference type="InterPro" id="IPR021647">
    <property type="entry name" value="CusF_Ec"/>
</dbReference>
<feature type="signal peptide" evidence="1">
    <location>
        <begin position="1"/>
        <end position="22"/>
    </location>
</feature>
<feature type="chain" id="PRO_5025448442" evidence="1">
    <location>
        <begin position="23"/>
        <end position="112"/>
    </location>
</feature>
<comment type="caution">
    <text evidence="2">The sequence shown here is derived from an EMBL/GenBank/DDBJ whole genome shotgun (WGS) entry which is preliminary data.</text>
</comment>
<evidence type="ECO:0000313" key="2">
    <source>
        <dbReference type="EMBL" id="TYC51791.1"/>
    </source>
</evidence>
<dbReference type="Gene3D" id="2.40.50.320">
    <property type="entry name" value="Copper binding periplasmic protein CusF"/>
    <property type="match status" value="1"/>
</dbReference>
<dbReference type="AlphaFoldDB" id="A0A6C2CCV8"/>
<dbReference type="RefSeq" id="WP_148581557.1">
    <property type="nucleotide sequence ID" value="NZ_SDKK01000038.1"/>
</dbReference>
<keyword evidence="3" id="KW-1185">Reference proteome</keyword>
<organism evidence="2 3">
    <name type="scientific">Zoogloea oleivorans</name>
    <dbReference type="NCBI Taxonomy" id="1552750"/>
    <lineage>
        <taxon>Bacteria</taxon>
        <taxon>Pseudomonadati</taxon>
        <taxon>Pseudomonadota</taxon>
        <taxon>Betaproteobacteria</taxon>
        <taxon>Rhodocyclales</taxon>
        <taxon>Zoogloeaceae</taxon>
        <taxon>Zoogloea</taxon>
    </lineage>
</organism>
<proteinExistence type="predicted"/>
<evidence type="ECO:0000256" key="1">
    <source>
        <dbReference type="SAM" id="SignalP"/>
    </source>
</evidence>
<dbReference type="InterPro" id="IPR042230">
    <property type="entry name" value="CusF_sf"/>
</dbReference>
<name>A0A6C2CCV8_9RHOO</name>
<accession>A0A6C2CCV8</accession>
<dbReference type="OrthoDB" id="9180744at2"/>